<evidence type="ECO:0000313" key="3">
    <source>
        <dbReference type="EMBL" id="PSK91902.1"/>
    </source>
</evidence>
<dbReference type="PANTHER" id="PTHR35585">
    <property type="entry name" value="HHE DOMAIN PROTEIN (AFU_ORTHOLOGUE AFUA_4G00730)"/>
    <property type="match status" value="1"/>
</dbReference>
<evidence type="ECO:0000259" key="2">
    <source>
        <dbReference type="Pfam" id="PF01814"/>
    </source>
</evidence>
<dbReference type="Pfam" id="PF01814">
    <property type="entry name" value="Hemerythrin"/>
    <property type="match status" value="1"/>
</dbReference>
<reference evidence="3 4" key="1">
    <citation type="submission" date="2018-03" db="EMBL/GenBank/DDBJ databases">
        <title>Genomic Encyclopedia of Archaeal and Bacterial Type Strains, Phase II (KMG-II): from individual species to whole genera.</title>
        <authorList>
            <person name="Goeker M."/>
        </authorList>
    </citation>
    <scope>NUCLEOTIDE SEQUENCE [LARGE SCALE GENOMIC DNA]</scope>
    <source>
        <strain evidence="3 4">DSM 45211</strain>
    </source>
</reference>
<accession>A0A2P8D3W7</accession>
<proteinExistence type="predicted"/>
<organism evidence="3 4">
    <name type="scientific">Haloactinopolyspora alba</name>
    <dbReference type="NCBI Taxonomy" id="648780"/>
    <lineage>
        <taxon>Bacteria</taxon>
        <taxon>Bacillati</taxon>
        <taxon>Actinomycetota</taxon>
        <taxon>Actinomycetes</taxon>
        <taxon>Jiangellales</taxon>
        <taxon>Jiangellaceae</taxon>
        <taxon>Haloactinopolyspora</taxon>
    </lineage>
</organism>
<evidence type="ECO:0000313" key="4">
    <source>
        <dbReference type="Proteomes" id="UP000243528"/>
    </source>
</evidence>
<dbReference type="PANTHER" id="PTHR35585:SF1">
    <property type="entry name" value="HHE DOMAIN PROTEIN (AFU_ORTHOLOGUE AFUA_4G00730)"/>
    <property type="match status" value="1"/>
</dbReference>
<sequence length="188" mass="20720">MAEGTRTVVDILVEDHREIEDLFQQIEASDDAEHVRRLADAAIAELVRHSVAEEQYLYPAIREHLSDGHSIADHELVEHAEAERVMKELEGMDAHDPEFRPTLDRLMSDIRHHVQDEENGALPDLAEACSTATLGQLGHDIEQAKNTAPTRPHPGAPDKPPMNKILAPGAGLVDRIRDAVTGRPHGPG</sequence>
<name>A0A2P8D3W7_9ACTN</name>
<feature type="region of interest" description="Disordered" evidence="1">
    <location>
        <begin position="145"/>
        <end position="166"/>
    </location>
</feature>
<dbReference type="Gene3D" id="1.20.120.520">
    <property type="entry name" value="nmb1532 protein domain like"/>
    <property type="match status" value="1"/>
</dbReference>
<gene>
    <name evidence="3" type="ORF">CLV30_13335</name>
</gene>
<dbReference type="Proteomes" id="UP000243528">
    <property type="component" value="Unassembled WGS sequence"/>
</dbReference>
<dbReference type="InterPro" id="IPR012312">
    <property type="entry name" value="Hemerythrin-like"/>
</dbReference>
<feature type="domain" description="Hemerythrin-like" evidence="2">
    <location>
        <begin position="8"/>
        <end position="123"/>
    </location>
</feature>
<keyword evidence="4" id="KW-1185">Reference proteome</keyword>
<dbReference type="OrthoDB" id="9793637at2"/>
<dbReference type="EMBL" id="PYGE01000033">
    <property type="protein sequence ID" value="PSK91902.1"/>
    <property type="molecule type" value="Genomic_DNA"/>
</dbReference>
<feature type="compositionally biased region" description="Pro residues" evidence="1">
    <location>
        <begin position="151"/>
        <end position="160"/>
    </location>
</feature>
<dbReference type="CDD" id="cd12108">
    <property type="entry name" value="Hr-like"/>
    <property type="match status" value="1"/>
</dbReference>
<evidence type="ECO:0000256" key="1">
    <source>
        <dbReference type="SAM" id="MobiDB-lite"/>
    </source>
</evidence>
<dbReference type="RefSeq" id="WP_106540037.1">
    <property type="nucleotide sequence ID" value="NZ_PYGE01000033.1"/>
</dbReference>
<comment type="caution">
    <text evidence="3">The sequence shown here is derived from an EMBL/GenBank/DDBJ whole genome shotgun (WGS) entry which is preliminary data.</text>
</comment>
<protein>
    <submittedName>
        <fullName evidence="3">Hemerythrin HHE cation binding domain-containing protein</fullName>
    </submittedName>
</protein>
<dbReference type="AlphaFoldDB" id="A0A2P8D3W7"/>